<name>A0A165EES1_9BASI</name>
<dbReference type="EMBL" id="KV424008">
    <property type="protein sequence ID" value="KZT54714.1"/>
    <property type="molecule type" value="Genomic_DNA"/>
</dbReference>
<evidence type="ECO:0000313" key="3">
    <source>
        <dbReference type="Proteomes" id="UP000076842"/>
    </source>
</evidence>
<dbReference type="Proteomes" id="UP000076842">
    <property type="component" value="Unassembled WGS sequence"/>
</dbReference>
<dbReference type="AlphaFoldDB" id="A0A165EES1"/>
<reference evidence="2 3" key="1">
    <citation type="journal article" date="2016" name="Mol. Biol. Evol.">
        <title>Comparative Genomics of Early-Diverging Mushroom-Forming Fungi Provides Insights into the Origins of Lignocellulose Decay Capabilities.</title>
        <authorList>
            <person name="Nagy L.G."/>
            <person name="Riley R."/>
            <person name="Tritt A."/>
            <person name="Adam C."/>
            <person name="Daum C."/>
            <person name="Floudas D."/>
            <person name="Sun H."/>
            <person name="Yadav J.S."/>
            <person name="Pangilinan J."/>
            <person name="Larsson K.H."/>
            <person name="Matsuura K."/>
            <person name="Barry K."/>
            <person name="Labutti K."/>
            <person name="Kuo R."/>
            <person name="Ohm R.A."/>
            <person name="Bhattacharya S.S."/>
            <person name="Shirouzu T."/>
            <person name="Yoshinaga Y."/>
            <person name="Martin F.M."/>
            <person name="Grigoriev I.V."/>
            <person name="Hibbett D.S."/>
        </authorList>
    </citation>
    <scope>NUCLEOTIDE SEQUENCE [LARGE SCALE GENOMIC DNA]</scope>
    <source>
        <strain evidence="2 3">HHB12733</strain>
    </source>
</reference>
<evidence type="ECO:0000313" key="2">
    <source>
        <dbReference type="EMBL" id="KZT54714.1"/>
    </source>
</evidence>
<proteinExistence type="predicted"/>
<keyword evidence="3" id="KW-1185">Reference proteome</keyword>
<evidence type="ECO:0000256" key="1">
    <source>
        <dbReference type="SAM" id="MobiDB-lite"/>
    </source>
</evidence>
<gene>
    <name evidence="2" type="ORF">CALCODRAFT_485281</name>
</gene>
<feature type="region of interest" description="Disordered" evidence="1">
    <location>
        <begin position="284"/>
        <end position="303"/>
    </location>
</feature>
<sequence length="303" mass="33379">MGRDDSTRHEGIEGTLCSKGLTTSVSKWPAYLQKILASEYPGRDYLEVFILSAGRWATYQHDASMEIKREDVIFFRHVGVAKTHPAVATAMAEHRAVTLPQDLRRGAACSTPIAQRSTSAVLEIPCSPLEETSGVSWAAAQEKKRKKRASTSGSEPELLAPTVSDFNVTLDKQADSTLKPVAASSKPSPKKARGRPAQWPNTRSFNQVKREIDEVKRLIGLRHTLAAAQATVIGHPIPATTWVDNLRWLEVADPSTLETYATTKGEQSWTGFRLLAKLDQERARQQIGAQEAGAQEEEKKHSL</sequence>
<accession>A0A165EES1</accession>
<organism evidence="2 3">
    <name type="scientific">Calocera cornea HHB12733</name>
    <dbReference type="NCBI Taxonomy" id="1353952"/>
    <lineage>
        <taxon>Eukaryota</taxon>
        <taxon>Fungi</taxon>
        <taxon>Dikarya</taxon>
        <taxon>Basidiomycota</taxon>
        <taxon>Agaricomycotina</taxon>
        <taxon>Dacrymycetes</taxon>
        <taxon>Dacrymycetales</taxon>
        <taxon>Dacrymycetaceae</taxon>
        <taxon>Calocera</taxon>
    </lineage>
</organism>
<protein>
    <submittedName>
        <fullName evidence="2">Uncharacterized protein</fullName>
    </submittedName>
</protein>
<feature type="region of interest" description="Disordered" evidence="1">
    <location>
        <begin position="177"/>
        <end position="203"/>
    </location>
</feature>
<dbReference type="InParanoid" id="A0A165EES1"/>